<keyword evidence="4" id="KW-1185">Reference proteome</keyword>
<accession>A0ABS9P4Q4</accession>
<dbReference type="RefSeq" id="WP_238975795.1">
    <property type="nucleotide sequence ID" value="NZ_JABFUC010000002.1"/>
</dbReference>
<dbReference type="PANTHER" id="PTHR43777:SF1">
    <property type="entry name" value="MOLYBDENUM COFACTOR CYTIDYLYLTRANSFERASE"/>
    <property type="match status" value="1"/>
</dbReference>
<sequence length="199" mass="21327">MAQSPRVVALIMAAGRARRFGSDKRLARLSSGETLLAATLAGTRYAFVERFLVIGRHDEPGRRLADAAGVNSLVAPHAGRGLGFSIADGVAELLRRNSNAEALAVVLGDMPRVAAATYAALVAAAHPGRIVRPDYRRQPGHPVLFGRDFWPALSRLAHPAGARELIVANRQALYPLEVDDPGILLDVDRPGDLARLGYR</sequence>
<evidence type="ECO:0000259" key="2">
    <source>
        <dbReference type="Pfam" id="PF12804"/>
    </source>
</evidence>
<organism evidence="3 4">
    <name type="scientific">Billgrantia campisalis</name>
    <dbReference type="NCBI Taxonomy" id="74661"/>
    <lineage>
        <taxon>Bacteria</taxon>
        <taxon>Pseudomonadati</taxon>
        <taxon>Pseudomonadota</taxon>
        <taxon>Gammaproteobacteria</taxon>
        <taxon>Oceanospirillales</taxon>
        <taxon>Halomonadaceae</taxon>
        <taxon>Billgrantia</taxon>
    </lineage>
</organism>
<dbReference type="InterPro" id="IPR029044">
    <property type="entry name" value="Nucleotide-diphossugar_trans"/>
</dbReference>
<dbReference type="Proteomes" id="UP000814385">
    <property type="component" value="Unassembled WGS sequence"/>
</dbReference>
<gene>
    <name evidence="3" type="ORF">HOP52_03075</name>
</gene>
<feature type="domain" description="MobA-like NTP transferase" evidence="2">
    <location>
        <begin position="9"/>
        <end position="168"/>
    </location>
</feature>
<dbReference type="Gene3D" id="3.90.550.10">
    <property type="entry name" value="Spore Coat Polysaccharide Biosynthesis Protein SpsA, Chain A"/>
    <property type="match status" value="1"/>
</dbReference>
<dbReference type="EMBL" id="JABFUC010000002">
    <property type="protein sequence ID" value="MCG6656758.1"/>
    <property type="molecule type" value="Genomic_DNA"/>
</dbReference>
<proteinExistence type="predicted"/>
<evidence type="ECO:0000313" key="4">
    <source>
        <dbReference type="Proteomes" id="UP000814385"/>
    </source>
</evidence>
<dbReference type="PANTHER" id="PTHR43777">
    <property type="entry name" value="MOLYBDENUM COFACTOR CYTIDYLYLTRANSFERASE"/>
    <property type="match status" value="1"/>
</dbReference>
<evidence type="ECO:0000313" key="3">
    <source>
        <dbReference type="EMBL" id="MCG6656758.1"/>
    </source>
</evidence>
<protein>
    <submittedName>
        <fullName evidence="3">Nucleotidyltransferase family protein</fullName>
    </submittedName>
</protein>
<dbReference type="InterPro" id="IPR025877">
    <property type="entry name" value="MobA-like_NTP_Trfase"/>
</dbReference>
<name>A0ABS9P4Q4_9GAMM</name>
<evidence type="ECO:0000256" key="1">
    <source>
        <dbReference type="ARBA" id="ARBA00022842"/>
    </source>
</evidence>
<dbReference type="Pfam" id="PF12804">
    <property type="entry name" value="NTP_transf_3"/>
    <property type="match status" value="1"/>
</dbReference>
<comment type="caution">
    <text evidence="3">The sequence shown here is derived from an EMBL/GenBank/DDBJ whole genome shotgun (WGS) entry which is preliminary data.</text>
</comment>
<dbReference type="CDD" id="cd04182">
    <property type="entry name" value="GT_2_like_f"/>
    <property type="match status" value="1"/>
</dbReference>
<reference evidence="3 4" key="1">
    <citation type="submission" date="2020-05" db="EMBL/GenBank/DDBJ databases">
        <title>Comparative genomic analysis of denitrifying bacteria from Halomonas genus.</title>
        <authorList>
            <person name="Wang L."/>
            <person name="Shao Z."/>
        </authorList>
    </citation>
    <scope>NUCLEOTIDE SEQUENCE [LARGE SCALE GENOMIC DNA]</scope>
    <source>
        <strain evidence="3 4">A4</strain>
    </source>
</reference>
<dbReference type="SUPFAM" id="SSF53448">
    <property type="entry name" value="Nucleotide-diphospho-sugar transferases"/>
    <property type="match status" value="1"/>
</dbReference>
<keyword evidence="1" id="KW-0460">Magnesium</keyword>